<gene>
    <name evidence="2" type="ORF">LAH08_06094</name>
</gene>
<accession>A0A328MZ11</accession>
<comment type="caution">
    <text evidence="2">The sequence shown here is derived from an EMBL/GenBank/DDBJ whole genome shotgun (WGS) entry which is preliminary data.</text>
</comment>
<dbReference type="Proteomes" id="UP000248966">
    <property type="component" value="Unassembled WGS sequence"/>
</dbReference>
<dbReference type="AlphaFoldDB" id="A0A328MZ11"/>
<feature type="region of interest" description="Disordered" evidence="1">
    <location>
        <begin position="1"/>
        <end position="26"/>
    </location>
</feature>
<evidence type="ECO:0000256" key="1">
    <source>
        <dbReference type="SAM" id="MobiDB-lite"/>
    </source>
</evidence>
<protein>
    <submittedName>
        <fullName evidence="2">Uncharacterized protein</fullName>
    </submittedName>
</protein>
<sequence>MSRECASSLRGQPEMQREVDVQDELSGAAAGHNETMTGWTWTFLVSCCGEGMGALILTGAL</sequence>
<reference evidence="2 3" key="1">
    <citation type="submission" date="2018-03" db="EMBL/GenBank/DDBJ databases">
        <title>Defining the species Micromonospora saelicesensis and Micromonospora noduli under the framework of genomics.</title>
        <authorList>
            <person name="Riesco R."/>
            <person name="Trujillo M.E."/>
        </authorList>
    </citation>
    <scope>NUCLEOTIDE SEQUENCE [LARGE SCALE GENOMIC DNA]</scope>
    <source>
        <strain evidence="2 3">LAH08</strain>
    </source>
</reference>
<evidence type="ECO:0000313" key="3">
    <source>
        <dbReference type="Proteomes" id="UP000248966"/>
    </source>
</evidence>
<organism evidence="2 3">
    <name type="scientific">Micromonospora noduli</name>
    <dbReference type="NCBI Taxonomy" id="709876"/>
    <lineage>
        <taxon>Bacteria</taxon>
        <taxon>Bacillati</taxon>
        <taxon>Actinomycetota</taxon>
        <taxon>Actinomycetes</taxon>
        <taxon>Micromonosporales</taxon>
        <taxon>Micromonosporaceae</taxon>
        <taxon>Micromonospora</taxon>
    </lineage>
</organism>
<name>A0A328MZ11_9ACTN</name>
<proteinExistence type="predicted"/>
<evidence type="ECO:0000313" key="2">
    <source>
        <dbReference type="EMBL" id="RAN94259.1"/>
    </source>
</evidence>
<dbReference type="EMBL" id="PYAA01000044">
    <property type="protein sequence ID" value="RAN94259.1"/>
    <property type="molecule type" value="Genomic_DNA"/>
</dbReference>